<protein>
    <submittedName>
        <fullName evidence="8">Cobalamin biosynthesis protein CbiM</fullName>
    </submittedName>
</protein>
<comment type="subcellular location">
    <subcellularLocation>
        <location evidence="1">Cell membrane</location>
        <topology evidence="1">Multi-pass membrane protein</topology>
    </subcellularLocation>
</comment>
<sequence>MHIPDGILSPAVWSASAIVSAAVLAGSVRHSRRQLDYRAVPVMGVMSAFIFASQMVNFPILGAAASGHLIGGALAALLFGFWPATLVMTVVVAIQAIVFQDGGITALGTNVLNMAILAPAFAVVTHKLLSKLSFIPKAAAAFVSAWCSVVLVSLAASVQLALSGVVGLGDAAAALVFWHTWIGIGEGLITAVVLPIALRSSFYLPGKETASL</sequence>
<evidence type="ECO:0000313" key="8">
    <source>
        <dbReference type="EMBL" id="MUG70438.1"/>
    </source>
</evidence>
<evidence type="ECO:0000256" key="7">
    <source>
        <dbReference type="SAM" id="Phobius"/>
    </source>
</evidence>
<keyword evidence="2" id="KW-0813">Transport</keyword>
<comment type="caution">
    <text evidence="8">The sequence shown here is derived from an EMBL/GenBank/DDBJ whole genome shotgun (WGS) entry which is preliminary data.</text>
</comment>
<dbReference type="PANTHER" id="PTHR34229">
    <property type="entry name" value="METAL TRANSPORT PROTEIN HI_1621-RELATED"/>
    <property type="match status" value="1"/>
</dbReference>
<gene>
    <name evidence="8" type="ORF">GNP93_07065</name>
</gene>
<dbReference type="InterPro" id="IPR002751">
    <property type="entry name" value="CbiM/NikMN"/>
</dbReference>
<feature type="transmembrane region" description="Helical" evidence="7">
    <location>
        <begin position="73"/>
        <end position="98"/>
    </location>
</feature>
<dbReference type="GO" id="GO:0005886">
    <property type="term" value="C:plasma membrane"/>
    <property type="evidence" value="ECO:0007669"/>
    <property type="project" value="UniProtKB-SubCell"/>
</dbReference>
<evidence type="ECO:0000256" key="2">
    <source>
        <dbReference type="ARBA" id="ARBA00022448"/>
    </source>
</evidence>
<evidence type="ECO:0000256" key="3">
    <source>
        <dbReference type="ARBA" id="ARBA00022475"/>
    </source>
</evidence>
<keyword evidence="9" id="KW-1185">Reference proteome</keyword>
<dbReference type="PANTHER" id="PTHR34229:SF1">
    <property type="entry name" value="METAL TRANSPORT PROTEIN HI_1621-RELATED"/>
    <property type="match status" value="1"/>
</dbReference>
<evidence type="ECO:0000256" key="4">
    <source>
        <dbReference type="ARBA" id="ARBA00022692"/>
    </source>
</evidence>
<feature type="transmembrane region" description="Helical" evidence="7">
    <location>
        <begin position="138"/>
        <end position="158"/>
    </location>
</feature>
<dbReference type="EMBL" id="WNZX01000004">
    <property type="protein sequence ID" value="MUG70438.1"/>
    <property type="molecule type" value="Genomic_DNA"/>
</dbReference>
<evidence type="ECO:0000256" key="5">
    <source>
        <dbReference type="ARBA" id="ARBA00022989"/>
    </source>
</evidence>
<dbReference type="AlphaFoldDB" id="A0A7X2Z8S8"/>
<accession>A0A7X2Z8S8</accession>
<dbReference type="RefSeq" id="WP_054795811.1">
    <property type="nucleotide sequence ID" value="NZ_JARTHJ010000340.1"/>
</dbReference>
<reference evidence="8 9" key="1">
    <citation type="submission" date="2019-11" db="EMBL/GenBank/DDBJ databases">
        <title>Draft genome sequences of five Paenibacillus species of dairy origin.</title>
        <authorList>
            <person name="Olajide A.M."/>
            <person name="Chen S."/>
            <person name="Lapointe G."/>
        </authorList>
    </citation>
    <scope>NUCLEOTIDE SEQUENCE [LARGE SCALE GENOMIC DNA]</scope>
    <source>
        <strain evidence="8 9">2CS3</strain>
    </source>
</reference>
<keyword evidence="5 7" id="KW-1133">Transmembrane helix</keyword>
<evidence type="ECO:0000256" key="1">
    <source>
        <dbReference type="ARBA" id="ARBA00004651"/>
    </source>
</evidence>
<keyword evidence="6 7" id="KW-0472">Membrane</keyword>
<keyword evidence="3" id="KW-1003">Cell membrane</keyword>
<keyword evidence="4 7" id="KW-0812">Transmembrane</keyword>
<evidence type="ECO:0000256" key="6">
    <source>
        <dbReference type="ARBA" id="ARBA00023136"/>
    </source>
</evidence>
<dbReference type="Proteomes" id="UP000450917">
    <property type="component" value="Unassembled WGS sequence"/>
</dbReference>
<name>A0A7X2Z8S8_9BACL</name>
<organism evidence="8 9">
    <name type="scientific">Paenibacillus validus</name>
    <dbReference type="NCBI Taxonomy" id="44253"/>
    <lineage>
        <taxon>Bacteria</taxon>
        <taxon>Bacillati</taxon>
        <taxon>Bacillota</taxon>
        <taxon>Bacilli</taxon>
        <taxon>Bacillales</taxon>
        <taxon>Paenibacillaceae</taxon>
        <taxon>Paenibacillus</taxon>
    </lineage>
</organism>
<evidence type="ECO:0000313" key="9">
    <source>
        <dbReference type="Proteomes" id="UP000450917"/>
    </source>
</evidence>
<proteinExistence type="predicted"/>
<feature type="transmembrane region" description="Helical" evidence="7">
    <location>
        <begin position="178"/>
        <end position="198"/>
    </location>
</feature>
<feature type="transmembrane region" description="Helical" evidence="7">
    <location>
        <begin position="104"/>
        <end position="126"/>
    </location>
</feature>
<dbReference type="Gene3D" id="1.10.1760.20">
    <property type="match status" value="1"/>
</dbReference>
<feature type="transmembrane region" description="Helical" evidence="7">
    <location>
        <begin position="7"/>
        <end position="28"/>
    </location>
</feature>
<dbReference type="GO" id="GO:0000041">
    <property type="term" value="P:transition metal ion transport"/>
    <property type="evidence" value="ECO:0007669"/>
    <property type="project" value="InterPro"/>
</dbReference>
<feature type="transmembrane region" description="Helical" evidence="7">
    <location>
        <begin position="40"/>
        <end position="61"/>
    </location>
</feature>
<dbReference type="Pfam" id="PF01891">
    <property type="entry name" value="CbiM"/>
    <property type="match status" value="1"/>
</dbReference>